<dbReference type="Proteomes" id="UP000789920">
    <property type="component" value="Unassembled WGS sequence"/>
</dbReference>
<evidence type="ECO:0000313" key="1">
    <source>
        <dbReference type="EMBL" id="CAG8532838.1"/>
    </source>
</evidence>
<protein>
    <submittedName>
        <fullName evidence="1">30657_t:CDS:1</fullName>
    </submittedName>
</protein>
<dbReference type="EMBL" id="CAJVQC010003841">
    <property type="protein sequence ID" value="CAG8532838.1"/>
    <property type="molecule type" value="Genomic_DNA"/>
</dbReference>
<accession>A0ACA9LIK4</accession>
<reference evidence="1" key="1">
    <citation type="submission" date="2021-06" db="EMBL/GenBank/DDBJ databases">
        <authorList>
            <person name="Kallberg Y."/>
            <person name="Tangrot J."/>
            <person name="Rosling A."/>
        </authorList>
    </citation>
    <scope>NUCLEOTIDE SEQUENCE</scope>
    <source>
        <strain evidence="1">MA461A</strain>
    </source>
</reference>
<organism evidence="1 2">
    <name type="scientific">Racocetra persica</name>
    <dbReference type="NCBI Taxonomy" id="160502"/>
    <lineage>
        <taxon>Eukaryota</taxon>
        <taxon>Fungi</taxon>
        <taxon>Fungi incertae sedis</taxon>
        <taxon>Mucoromycota</taxon>
        <taxon>Glomeromycotina</taxon>
        <taxon>Glomeromycetes</taxon>
        <taxon>Diversisporales</taxon>
        <taxon>Gigasporaceae</taxon>
        <taxon>Racocetra</taxon>
    </lineage>
</organism>
<evidence type="ECO:0000313" key="2">
    <source>
        <dbReference type="Proteomes" id="UP000789920"/>
    </source>
</evidence>
<gene>
    <name evidence="1" type="ORF">RPERSI_LOCUS3214</name>
</gene>
<comment type="caution">
    <text evidence="1">The sequence shown here is derived from an EMBL/GenBank/DDBJ whole genome shotgun (WGS) entry which is preliminary data.</text>
</comment>
<name>A0ACA9LIK4_9GLOM</name>
<feature type="non-terminal residue" evidence="1">
    <location>
        <position position="637"/>
    </location>
</feature>
<sequence length="637" mass="73934">MKEKYGIPDSSSSTSAGHNHLTFTIDRAKELMKDLGDPSNLISFKYLVEDLEMEPSAPLLKLLVDALLLLSDASLFDVKCYTRNTIPHLELHLRTWVATLEVVFYSPTVLTRETRDKLYSNLDNFVDIHYRATAMFSQGVNHSFKSKFKSKEINITSNTYMHFPNYNINFLLIHLRDTLHSMRDDETKLDEFLRRFREAILGLINSASTIPSIASGNVPAALDNSFTNNSLPKIINALNIKYPIAYWYPVWRELLLMHYSLKTLTRDLNYNILRFYNETYLLESLWQHAFNQGYEQQKHDDILTILNNHKAFRGLWTRKEPTALPNSLWFGVLDLAQNLSYQTVQPVNLALCYYLGLESLQKSQCYYIQFKSLELLISLSYKEPDWFKDLVQEELENIIKVLPFGTNYEKKSIIKNNVPDKTSNPLLEIIAEHVTCKITRQITGDFLVLSCCGQSVSRDAVNKWRNISIFENKLFECPFCRTEIKMESVYNLAQITMVKDLYKRLEQEGYLNSLREEQQMPTNNIYIAEDDLLLKINKMHIFGIHMLSKSPISVLKKVRPKVLHPALNKATKAEQQKDYETAIVWLTQLLQSYPNSQPILCRKAFASWQLKLYSQALKDLTIAIQLKSSKSLAYNYR</sequence>
<keyword evidence="2" id="KW-1185">Reference proteome</keyword>
<proteinExistence type="predicted"/>